<feature type="domain" description="4Fe-4S ferredoxin-type" evidence="5">
    <location>
        <begin position="32"/>
        <end position="60"/>
    </location>
</feature>
<dbReference type="Gene3D" id="3.30.70.20">
    <property type="match status" value="1"/>
</dbReference>
<dbReference type="EMBL" id="JQIF01000044">
    <property type="protein sequence ID" value="KGJ53196.1"/>
    <property type="molecule type" value="Genomic_DNA"/>
</dbReference>
<evidence type="ECO:0000259" key="5">
    <source>
        <dbReference type="PROSITE" id="PS51379"/>
    </source>
</evidence>
<evidence type="ECO:0000256" key="1">
    <source>
        <dbReference type="ARBA" id="ARBA00022485"/>
    </source>
</evidence>
<evidence type="ECO:0000256" key="3">
    <source>
        <dbReference type="ARBA" id="ARBA00023004"/>
    </source>
</evidence>
<dbReference type="PROSITE" id="PS51379">
    <property type="entry name" value="4FE4S_FER_2"/>
    <property type="match status" value="2"/>
</dbReference>
<dbReference type="GO" id="GO:0046872">
    <property type="term" value="F:metal ion binding"/>
    <property type="evidence" value="ECO:0007669"/>
    <property type="project" value="UniProtKB-KW"/>
</dbReference>
<dbReference type="RefSeq" id="WP_040014021.1">
    <property type="nucleotide sequence ID" value="NZ_BAABYY010000001.1"/>
</dbReference>
<dbReference type="PROSITE" id="PS00198">
    <property type="entry name" value="4FE4S_FER_1"/>
    <property type="match status" value="1"/>
</dbReference>
<dbReference type="InterPro" id="IPR017896">
    <property type="entry name" value="4Fe4S_Fe-S-bd"/>
</dbReference>
<dbReference type="InterPro" id="IPR050572">
    <property type="entry name" value="Fe-S_Ferredoxin"/>
</dbReference>
<reference evidence="6 7" key="1">
    <citation type="submission" date="2014-08" db="EMBL/GenBank/DDBJ databases">
        <title>Clostridium innocuum, an unnegligible vancomycin-resistant pathogen causing extra-intestinal infections.</title>
        <authorList>
            <person name="Feng Y."/>
            <person name="Chiu C.-H."/>
        </authorList>
    </citation>
    <scope>NUCLEOTIDE SEQUENCE [LARGE SCALE GENOMIC DNA]</scope>
    <source>
        <strain evidence="6 7">AN88</strain>
    </source>
</reference>
<dbReference type="Pfam" id="PF14697">
    <property type="entry name" value="Fer4_21"/>
    <property type="match status" value="1"/>
</dbReference>
<dbReference type="PANTHER" id="PTHR43687:SF1">
    <property type="entry name" value="FERREDOXIN III"/>
    <property type="match status" value="1"/>
</dbReference>
<sequence length="60" mass="6341">MKKAFVEEKECVACGTCLVTCPRQAIHIAHGCYAVIDSVRCVGCGLCSKACPASVIEVHT</sequence>
<feature type="domain" description="4Fe-4S ferredoxin-type" evidence="5">
    <location>
        <begin position="2"/>
        <end position="31"/>
    </location>
</feature>
<evidence type="ECO:0000313" key="7">
    <source>
        <dbReference type="Proteomes" id="UP000030008"/>
    </source>
</evidence>
<protein>
    <submittedName>
        <fullName evidence="6">4Fe-4S ferredoxin</fullName>
    </submittedName>
</protein>
<dbReference type="Proteomes" id="UP000030008">
    <property type="component" value="Unassembled WGS sequence"/>
</dbReference>
<accession>A0A099I6J5</accession>
<dbReference type="PANTHER" id="PTHR43687">
    <property type="entry name" value="ADENYLYLSULFATE REDUCTASE, BETA SUBUNIT"/>
    <property type="match status" value="1"/>
</dbReference>
<gene>
    <name evidence="6" type="ORF">CIAN88_10685</name>
</gene>
<comment type="caution">
    <text evidence="6">The sequence shown here is derived from an EMBL/GenBank/DDBJ whole genome shotgun (WGS) entry which is preliminary data.</text>
</comment>
<proteinExistence type="predicted"/>
<keyword evidence="4" id="KW-0411">Iron-sulfur</keyword>
<dbReference type="AlphaFoldDB" id="A0A099I6J5"/>
<dbReference type="GO" id="GO:0051539">
    <property type="term" value="F:4 iron, 4 sulfur cluster binding"/>
    <property type="evidence" value="ECO:0007669"/>
    <property type="project" value="UniProtKB-KW"/>
</dbReference>
<evidence type="ECO:0000256" key="2">
    <source>
        <dbReference type="ARBA" id="ARBA00022723"/>
    </source>
</evidence>
<keyword evidence="2" id="KW-0479">Metal-binding</keyword>
<name>A0A099I6J5_CLOIN</name>
<keyword evidence="1" id="KW-0004">4Fe-4S</keyword>
<dbReference type="InterPro" id="IPR017900">
    <property type="entry name" value="4Fe4S_Fe_S_CS"/>
</dbReference>
<dbReference type="SUPFAM" id="SSF54862">
    <property type="entry name" value="4Fe-4S ferredoxins"/>
    <property type="match status" value="1"/>
</dbReference>
<organism evidence="6 7">
    <name type="scientific">Clostridium innocuum</name>
    <dbReference type="NCBI Taxonomy" id="1522"/>
    <lineage>
        <taxon>Bacteria</taxon>
        <taxon>Bacillati</taxon>
        <taxon>Bacillota</taxon>
        <taxon>Clostridia</taxon>
        <taxon>Eubacteriales</taxon>
        <taxon>Clostridiaceae</taxon>
        <taxon>Clostridium</taxon>
    </lineage>
</organism>
<evidence type="ECO:0000313" key="6">
    <source>
        <dbReference type="EMBL" id="KGJ53196.1"/>
    </source>
</evidence>
<keyword evidence="3" id="KW-0408">Iron</keyword>
<evidence type="ECO:0000256" key="4">
    <source>
        <dbReference type="ARBA" id="ARBA00023014"/>
    </source>
</evidence>